<dbReference type="CDD" id="cd00077">
    <property type="entry name" value="HDc"/>
    <property type="match status" value="1"/>
</dbReference>
<accession>A0A249SP40</accession>
<reference evidence="2 3" key="1">
    <citation type="submission" date="2017-08" db="EMBL/GenBank/DDBJ databases">
        <title>Complete Genome Sequence of Mesoplasma chauliocola.</title>
        <authorList>
            <person name="Knight T.F.Jr."/>
            <person name="Citino T."/>
        </authorList>
    </citation>
    <scope>NUCLEOTIDE SEQUENCE [LARGE SCALE GENOMIC DNA]</scope>
    <source>
        <strain evidence="2 3">CHPA-2</strain>
    </source>
</reference>
<dbReference type="PANTHER" id="PTHR11373:SF4">
    <property type="entry name" value="DEOXYNUCLEOSIDE TRIPHOSPHATE TRIPHOSPHOHYDROLASE SAMHD1"/>
    <property type="match status" value="1"/>
</dbReference>
<name>A0A249SP40_9MOLU</name>
<dbReference type="Gene3D" id="1.10.3210.10">
    <property type="entry name" value="Hypothetical protein af1432"/>
    <property type="match status" value="1"/>
</dbReference>
<feature type="domain" description="HD/PDEase" evidence="1">
    <location>
        <begin position="48"/>
        <end position="176"/>
    </location>
</feature>
<dbReference type="InterPro" id="IPR006674">
    <property type="entry name" value="HD_domain"/>
</dbReference>
<dbReference type="Pfam" id="PF01966">
    <property type="entry name" value="HD"/>
    <property type="match status" value="1"/>
</dbReference>
<keyword evidence="3" id="KW-1185">Reference proteome</keyword>
<organism evidence="2 3">
    <name type="scientific">Mesoplasma chauliocola</name>
    <dbReference type="NCBI Taxonomy" id="216427"/>
    <lineage>
        <taxon>Bacteria</taxon>
        <taxon>Bacillati</taxon>
        <taxon>Mycoplasmatota</taxon>
        <taxon>Mollicutes</taxon>
        <taxon>Entomoplasmatales</taxon>
        <taxon>Entomoplasmataceae</taxon>
        <taxon>Mesoplasma</taxon>
    </lineage>
</organism>
<protein>
    <submittedName>
        <fullName evidence="2">HD domain-containing protein</fullName>
    </submittedName>
</protein>
<dbReference type="AlphaFoldDB" id="A0A249SP40"/>
<gene>
    <name evidence="2" type="ORF">CK556_03640</name>
</gene>
<dbReference type="InterPro" id="IPR045509">
    <property type="entry name" value="HD_assoc_2"/>
</dbReference>
<dbReference type="PANTHER" id="PTHR11373">
    <property type="entry name" value="DEOXYNUCLEOSIDE TRIPHOSPHATE TRIPHOSPHOHYDROLASE"/>
    <property type="match status" value="1"/>
</dbReference>
<evidence type="ECO:0000313" key="3">
    <source>
        <dbReference type="Proteomes" id="UP000232229"/>
    </source>
</evidence>
<dbReference type="Proteomes" id="UP000232229">
    <property type="component" value="Chromosome"/>
</dbReference>
<dbReference type="EMBL" id="CP023173">
    <property type="protein sequence ID" value="ASZ09418.1"/>
    <property type="molecule type" value="Genomic_DNA"/>
</dbReference>
<dbReference type="STRING" id="1336232.GCA_000518825_01089"/>
<dbReference type="GO" id="GO:0006203">
    <property type="term" value="P:dGTP catabolic process"/>
    <property type="evidence" value="ECO:0007669"/>
    <property type="project" value="TreeGrafter"/>
</dbReference>
<dbReference type="SUPFAM" id="SSF109604">
    <property type="entry name" value="HD-domain/PDEase-like"/>
    <property type="match status" value="1"/>
</dbReference>
<dbReference type="SMART" id="SM00471">
    <property type="entry name" value="HDc"/>
    <property type="match status" value="1"/>
</dbReference>
<proteinExistence type="predicted"/>
<evidence type="ECO:0000313" key="2">
    <source>
        <dbReference type="EMBL" id="ASZ09418.1"/>
    </source>
</evidence>
<dbReference type="Pfam" id="PF19276">
    <property type="entry name" value="HD_assoc_2"/>
    <property type="match status" value="1"/>
</dbReference>
<dbReference type="KEGG" id="mchc:CK556_03640"/>
<dbReference type="InterPro" id="IPR003607">
    <property type="entry name" value="HD/PDEase_dom"/>
</dbReference>
<evidence type="ECO:0000259" key="1">
    <source>
        <dbReference type="SMART" id="SM00471"/>
    </source>
</evidence>
<dbReference type="InterPro" id="IPR050135">
    <property type="entry name" value="dGTPase-like"/>
</dbReference>
<sequence>MEKVFRDSVHGDIFINEEVFMEIINSPEMQRLRRILQLGGSQYAYAGATHTRFTHCIGVYHIINQFLKTPDFLKIPHKDRTAVLLAGLMHDIGHGPFSHTFEKIGNRHHEQYSADIITNPSGNISKILKKHKINPNDVVAILEGKHPVKVLNSLVSSQLDADRIDYLMRDSYYCGVNYAAVDIEFLIRNVKIIDDKIVFPKKTIHAIESYLLGRYHMYKQVYEHQLSTGFDVTFQNWFKRLLDLNELGHEFKDSRIKKYFSAIFNGQNISTDLYLNLDDFTMIDIIKNSQLENDHILSDLGSRIINRNFLKLKEADEVKIREIKNMLKEQGKDPKYYFTEPISKKPNIYRDGVIEGKDQTIYIVDKNNTVKSLTKFSLLANTVKQFEDEKIVKKFFFPKEFM</sequence>
<dbReference type="GO" id="GO:0008832">
    <property type="term" value="F:dGTPase activity"/>
    <property type="evidence" value="ECO:0007669"/>
    <property type="project" value="TreeGrafter"/>
</dbReference>
<dbReference type="RefSeq" id="WP_027875512.1">
    <property type="nucleotide sequence ID" value="NZ_CP023173.1"/>
</dbReference>